<proteinExistence type="predicted"/>
<dbReference type="EMBL" id="KV185011">
    <property type="protein sequence ID" value="KZT75839.1"/>
    <property type="molecule type" value="Genomic_DNA"/>
</dbReference>
<evidence type="ECO:0000313" key="1">
    <source>
        <dbReference type="EMBL" id="KZT75839.1"/>
    </source>
</evidence>
<protein>
    <submittedName>
        <fullName evidence="1">Uncharacterized protein</fullName>
    </submittedName>
</protein>
<organism evidence="1 2">
    <name type="scientific">Dorcoceras hygrometricum</name>
    <dbReference type="NCBI Taxonomy" id="472368"/>
    <lineage>
        <taxon>Eukaryota</taxon>
        <taxon>Viridiplantae</taxon>
        <taxon>Streptophyta</taxon>
        <taxon>Embryophyta</taxon>
        <taxon>Tracheophyta</taxon>
        <taxon>Spermatophyta</taxon>
        <taxon>Magnoliopsida</taxon>
        <taxon>eudicotyledons</taxon>
        <taxon>Gunneridae</taxon>
        <taxon>Pentapetalae</taxon>
        <taxon>asterids</taxon>
        <taxon>lamiids</taxon>
        <taxon>Lamiales</taxon>
        <taxon>Gesneriaceae</taxon>
        <taxon>Didymocarpoideae</taxon>
        <taxon>Trichosporeae</taxon>
        <taxon>Loxocarpinae</taxon>
        <taxon>Dorcoceras</taxon>
    </lineage>
</organism>
<evidence type="ECO:0000313" key="2">
    <source>
        <dbReference type="Proteomes" id="UP000250235"/>
    </source>
</evidence>
<gene>
    <name evidence="1" type="ORF">F511_47136</name>
</gene>
<accession>A0A2Z6ZSC7</accession>
<name>A0A2Z6ZSC7_9LAMI</name>
<keyword evidence="2" id="KW-1185">Reference proteome</keyword>
<dbReference type="Proteomes" id="UP000250235">
    <property type="component" value="Unassembled WGS sequence"/>
</dbReference>
<reference evidence="1 2" key="1">
    <citation type="journal article" date="2015" name="Proc. Natl. Acad. Sci. U.S.A.">
        <title>The resurrection genome of Boea hygrometrica: A blueprint for survival of dehydration.</title>
        <authorList>
            <person name="Xiao L."/>
            <person name="Yang G."/>
            <person name="Zhang L."/>
            <person name="Yang X."/>
            <person name="Zhao S."/>
            <person name="Ji Z."/>
            <person name="Zhou Q."/>
            <person name="Hu M."/>
            <person name="Wang Y."/>
            <person name="Chen M."/>
            <person name="Xu Y."/>
            <person name="Jin H."/>
            <person name="Xiao X."/>
            <person name="Hu G."/>
            <person name="Bao F."/>
            <person name="Hu Y."/>
            <person name="Wan P."/>
            <person name="Li L."/>
            <person name="Deng X."/>
            <person name="Kuang T."/>
            <person name="Xiang C."/>
            <person name="Zhu J.K."/>
            <person name="Oliver M.J."/>
            <person name="He Y."/>
        </authorList>
    </citation>
    <scope>NUCLEOTIDE SEQUENCE [LARGE SCALE GENOMIC DNA]</scope>
    <source>
        <strain evidence="2">cv. XS01</strain>
    </source>
</reference>
<dbReference type="AlphaFoldDB" id="A0A2Z6ZSC7"/>
<sequence length="61" mass="6484">MCAAGREIVARWCARRREFFLVAAPPSPAAAPAPLRRISGNVVTAGLNSFRVYFGPVPGSP</sequence>